<dbReference type="GO" id="GO:0031267">
    <property type="term" value="F:small GTPase binding"/>
    <property type="evidence" value="ECO:0007669"/>
    <property type="project" value="InterPro"/>
</dbReference>
<feature type="region of interest" description="Disordered" evidence="1">
    <location>
        <begin position="896"/>
        <end position="926"/>
    </location>
</feature>
<evidence type="ECO:0008006" key="6">
    <source>
        <dbReference type="Google" id="ProtNLM"/>
    </source>
</evidence>
<dbReference type="PANTHER" id="PTHR12363">
    <property type="entry name" value="TRANSPORTIN 3 AND IMPORTIN 13"/>
    <property type="match status" value="1"/>
</dbReference>
<dbReference type="InterPro" id="IPR057941">
    <property type="entry name" value="TPR_TNPO3_IPO13_2nd"/>
</dbReference>
<feature type="region of interest" description="Disordered" evidence="1">
    <location>
        <begin position="815"/>
        <end position="845"/>
    </location>
</feature>
<accession>A0AAD8DSY3</accession>
<feature type="region of interest" description="Disordered" evidence="1">
    <location>
        <begin position="734"/>
        <end position="764"/>
    </location>
</feature>
<dbReference type="InterPro" id="IPR013598">
    <property type="entry name" value="Exportin-1/Importin-b-like"/>
</dbReference>
<comment type="caution">
    <text evidence="4">The sequence shown here is derived from an EMBL/GenBank/DDBJ whole genome shotgun (WGS) entry which is preliminary data.</text>
</comment>
<dbReference type="Pfam" id="PF24139">
    <property type="entry name" value="TPR_TNPO3_IPO13_4th"/>
    <property type="match status" value="1"/>
</dbReference>
<dbReference type="Pfam" id="PF24138">
    <property type="entry name" value="TPR_TNPO3_IPO13_2nd"/>
    <property type="match status" value="1"/>
</dbReference>
<dbReference type="PANTHER" id="PTHR12363:SF42">
    <property type="entry name" value="TRANSPORTIN-3"/>
    <property type="match status" value="1"/>
</dbReference>
<evidence type="ECO:0000313" key="5">
    <source>
        <dbReference type="Proteomes" id="UP001231518"/>
    </source>
</evidence>
<evidence type="ECO:0000259" key="3">
    <source>
        <dbReference type="Pfam" id="PF08389"/>
    </source>
</evidence>
<protein>
    <recommendedName>
        <fullName evidence="6">Transportin-3</fullName>
    </recommendedName>
</protein>
<dbReference type="Pfam" id="PF24140">
    <property type="entry name" value="TPR_TNPO3_IPO13_3rd"/>
    <property type="match status" value="1"/>
</dbReference>
<dbReference type="Pfam" id="PF08389">
    <property type="entry name" value="Xpo1"/>
    <property type="match status" value="1"/>
</dbReference>
<dbReference type="InterPro" id="IPR011989">
    <property type="entry name" value="ARM-like"/>
</dbReference>
<evidence type="ECO:0000259" key="2">
    <source>
        <dbReference type="Pfam" id="PF03810"/>
    </source>
</evidence>
<dbReference type="GO" id="GO:0006606">
    <property type="term" value="P:protein import into nucleus"/>
    <property type="evidence" value="ECO:0007669"/>
    <property type="project" value="TreeGrafter"/>
</dbReference>
<gene>
    <name evidence="4" type="ORF">PYW07_001940</name>
</gene>
<sequence>MDTPTMDTIYQAISALYDNPNASEKEKASLWLGDMQKSIHSWKIADELLQQKKDMHSCYFAAQTMRSKVQHSLSELPPEALISLRDSLVAHLERTSPETSASVLTQLSLALADLALQMPSWQNCIGDLIKSFSNKNDFALLEVLTVLPQEIDSSSLKLGENRREDIKSELRSNAHIVTLFLKESITNSQNSHVALKIIKCMTSWIQVRAINIQEVPQNAVIGFSLQVLRDHNSINTLHDAASDCITALLHCLEENNNNDNIERLLFESVSALEESYHMAVAHEEDEKATNYARVFTELAETFLEKIIVAMSGGTSHFAMRSLELALVCVGHHDYEVAEITFNLWYRLSEEVYQRDYQPLTDAFKPHIERLIEALARHCQCEPDHTSLPDEGDEFYEFRSKVMGLIKDVVFIVGSSSVFRQMFAVLHADISWEQTEAALFVMQSVAKNILPEEYEYVPKVVEAILSMPEGAHLAVRKTCILLLGELCEWIERHSECLEPCLQFLIRALHDKQLAYAAATALQNICRACRAQASCHVSTLLRAAAASDQLALTPHASSALMRALASAIGRLPNDQLTIAMREAVGVQIGGLSEVVKSDAEVRKGTSSDPAVWLDRVAALFRDVDVPSAQLGAAHPCVPALSDAWPVLSDALDNSAPRTRACPRSATPGPCSATRSTSKYSGVREGTESDPAVWLDRVAALFRDVDVPSAQLGAAHPCVPALSDAWPVLSDALDNSAPRTRACPRSATPGPCSATRSTSKYSGVREGTESDPAVWLDRVAALFRDVDVPSAQLGAAHPCVPALSDAWPVLSDALDNSAPRTRACPRSATPGPCSATRSTSKYSGVREGTSSDPAVWLDRVAALFRDVDVPSAQLGAAHPCVPALSDAWPVLSDALDNSAPRTRACPRSATPGPCSATRSTSKYSGVREGTESDPAVWLDRVAALFRDVDVPSAQLGAAHPCVPALSDAWPVLSDALDNSAPRTRACPRSATPGPCSATRSTSKYSGVREGTESDPAVWLDRVAALFRDVDVPSAQLGAAHPCVPALSDAWPVLSDALDNSAPRTRACPRSATPGPCSATRSTSKYSGVREGTESDPAVWLDRVAALFRDVDVPSAQLGAAHPCVPALSDAWPVLSDALDNSAPRTRACPRSATPGPCSATRSTSKYSGVREGTESDPAVWLDRVAALFRDVDVPSAQLGAAHPCVPALSDAWPVLSDALDKYASDGRVMERWCRCVRFGVRCGGKRASALAPALAERLQQLYRVRPHSCVLYLASVLLDELSTEPGAVAPLVALLQDVMPRAFHLLQQADGLKENPDTVDDLFRLCIRFLQRIPLEFLSSGALATVMQCAALACSLDHREANSSVMKFLYDFAKVANNSRADKQQIKSLADNALSTYGSDLTFRLVEASVLHLHSYMLAEVAEVLMELLEWQKAAGVDWLHSAVTRLPRDRAAVATEQQCWQFHQYAMRAEKCKEMTRLLRDFARLYR</sequence>
<dbReference type="Proteomes" id="UP001231518">
    <property type="component" value="Chromosome 12"/>
</dbReference>
<organism evidence="4 5">
    <name type="scientific">Mythimna separata</name>
    <name type="common">Oriental armyworm</name>
    <name type="synonym">Pseudaletia separata</name>
    <dbReference type="NCBI Taxonomy" id="271217"/>
    <lineage>
        <taxon>Eukaryota</taxon>
        <taxon>Metazoa</taxon>
        <taxon>Ecdysozoa</taxon>
        <taxon>Arthropoda</taxon>
        <taxon>Hexapoda</taxon>
        <taxon>Insecta</taxon>
        <taxon>Pterygota</taxon>
        <taxon>Neoptera</taxon>
        <taxon>Endopterygota</taxon>
        <taxon>Lepidoptera</taxon>
        <taxon>Glossata</taxon>
        <taxon>Ditrysia</taxon>
        <taxon>Noctuoidea</taxon>
        <taxon>Noctuidae</taxon>
        <taxon>Noctuinae</taxon>
        <taxon>Hadenini</taxon>
        <taxon>Mythimna</taxon>
    </lineage>
</organism>
<reference evidence="4" key="1">
    <citation type="submission" date="2023-03" db="EMBL/GenBank/DDBJ databases">
        <title>Chromosome-level genomes of two armyworms, Mythimna separata and Mythimna loreyi, provide insights into the biosynthesis and reception of sex pheromones.</title>
        <authorList>
            <person name="Zhao H."/>
        </authorList>
    </citation>
    <scope>NUCLEOTIDE SEQUENCE</scope>
    <source>
        <strain evidence="4">BeijingLab</strain>
        <tissue evidence="4">Pupa</tissue>
    </source>
</reference>
<dbReference type="InterPro" id="IPR051345">
    <property type="entry name" value="Importin_beta-like_NTR"/>
</dbReference>
<dbReference type="SUPFAM" id="SSF48371">
    <property type="entry name" value="ARM repeat"/>
    <property type="match status" value="1"/>
</dbReference>
<dbReference type="GO" id="GO:0005737">
    <property type="term" value="C:cytoplasm"/>
    <property type="evidence" value="ECO:0007669"/>
    <property type="project" value="TreeGrafter"/>
</dbReference>
<feature type="region of interest" description="Disordered" evidence="1">
    <location>
        <begin position="653"/>
        <end position="683"/>
    </location>
</feature>
<proteinExistence type="predicted"/>
<feature type="compositionally biased region" description="Polar residues" evidence="1">
    <location>
        <begin position="832"/>
        <end position="845"/>
    </location>
</feature>
<name>A0AAD8DSY3_MYTSE</name>
<dbReference type="InterPro" id="IPR016024">
    <property type="entry name" value="ARM-type_fold"/>
</dbReference>
<feature type="region of interest" description="Disordered" evidence="1">
    <location>
        <begin position="977"/>
        <end position="1007"/>
    </location>
</feature>
<feature type="domain" description="Importin N-terminal" evidence="2">
    <location>
        <begin position="30"/>
        <end position="92"/>
    </location>
</feature>
<dbReference type="Pfam" id="PF03810">
    <property type="entry name" value="IBN_N"/>
    <property type="match status" value="1"/>
</dbReference>
<dbReference type="InterPro" id="IPR058537">
    <property type="entry name" value="TPR_TNPO3_IPO13_4th"/>
</dbReference>
<dbReference type="InterPro" id="IPR057942">
    <property type="entry name" value="TPR_TNPO3_IPO13_3rd"/>
</dbReference>
<evidence type="ECO:0000256" key="1">
    <source>
        <dbReference type="SAM" id="MobiDB-lite"/>
    </source>
</evidence>
<feature type="region of interest" description="Disordered" evidence="1">
    <location>
        <begin position="1058"/>
        <end position="1088"/>
    </location>
</feature>
<dbReference type="Gene3D" id="1.25.10.10">
    <property type="entry name" value="Leucine-rich Repeat Variant"/>
    <property type="match status" value="8"/>
</dbReference>
<dbReference type="InterPro" id="IPR001494">
    <property type="entry name" value="Importin-beta_N"/>
</dbReference>
<evidence type="ECO:0000313" key="4">
    <source>
        <dbReference type="EMBL" id="KAJ8721165.1"/>
    </source>
</evidence>
<feature type="region of interest" description="Disordered" evidence="1">
    <location>
        <begin position="1139"/>
        <end position="1167"/>
    </location>
</feature>
<dbReference type="EMBL" id="JARGEI010000013">
    <property type="protein sequence ID" value="KAJ8721165.1"/>
    <property type="molecule type" value="Genomic_DNA"/>
</dbReference>
<keyword evidence="5" id="KW-1185">Reference proteome</keyword>
<feature type="domain" description="Exportin-1/Importin-beta-like" evidence="3">
    <location>
        <begin position="103"/>
        <end position="245"/>
    </location>
</feature>